<dbReference type="SUPFAM" id="SSF50621">
    <property type="entry name" value="Alanine racemase C-terminal domain-like"/>
    <property type="match status" value="1"/>
</dbReference>
<dbReference type="GO" id="GO:0030170">
    <property type="term" value="F:pyridoxal phosphate binding"/>
    <property type="evidence" value="ECO:0007669"/>
    <property type="project" value="UniProtKB-UniRule"/>
</dbReference>
<feature type="modified residue" description="N6-(pyridoxal phosphate)lysine" evidence="5 6">
    <location>
        <position position="40"/>
    </location>
</feature>
<dbReference type="GO" id="GO:0030632">
    <property type="term" value="P:D-alanine biosynthetic process"/>
    <property type="evidence" value="ECO:0007669"/>
    <property type="project" value="UniProtKB-UniRule"/>
</dbReference>
<dbReference type="InterPro" id="IPR009006">
    <property type="entry name" value="Ala_racemase/Decarboxylase_C"/>
</dbReference>
<dbReference type="Gene3D" id="2.40.37.10">
    <property type="entry name" value="Lyase, Ornithine Decarboxylase, Chain A, domain 1"/>
    <property type="match status" value="1"/>
</dbReference>
<comment type="cofactor">
    <cofactor evidence="2 5 6">
        <name>pyridoxal 5'-phosphate</name>
        <dbReference type="ChEBI" id="CHEBI:597326"/>
    </cofactor>
</comment>
<dbReference type="FunFam" id="3.20.20.10:FF:000002">
    <property type="entry name" value="Alanine racemase"/>
    <property type="match status" value="1"/>
</dbReference>
<dbReference type="Gene3D" id="3.20.20.10">
    <property type="entry name" value="Alanine racemase"/>
    <property type="match status" value="1"/>
</dbReference>
<dbReference type="EC" id="5.1.1.1" evidence="5"/>
<dbReference type="RefSeq" id="WP_200772479.1">
    <property type="nucleotide sequence ID" value="NZ_CP072329.1"/>
</dbReference>
<evidence type="ECO:0000256" key="7">
    <source>
        <dbReference type="PIRSR" id="PIRSR600821-52"/>
    </source>
</evidence>
<evidence type="ECO:0000313" key="10">
    <source>
        <dbReference type="EMBL" id="QUB38572.1"/>
    </source>
</evidence>
<evidence type="ECO:0000256" key="4">
    <source>
        <dbReference type="ARBA" id="ARBA00023235"/>
    </source>
</evidence>
<evidence type="ECO:0000256" key="5">
    <source>
        <dbReference type="HAMAP-Rule" id="MF_01201"/>
    </source>
</evidence>
<dbReference type="CDD" id="cd00430">
    <property type="entry name" value="PLPDE_III_AR"/>
    <property type="match status" value="1"/>
</dbReference>
<dbReference type="FunFam" id="2.40.37.10:FF:000006">
    <property type="entry name" value="Alanine racemase"/>
    <property type="match status" value="1"/>
</dbReference>
<keyword evidence="4 5" id="KW-0413">Isomerase</keyword>
<evidence type="ECO:0000256" key="6">
    <source>
        <dbReference type="PIRSR" id="PIRSR600821-50"/>
    </source>
</evidence>
<dbReference type="Proteomes" id="UP001138780">
    <property type="component" value="Unassembled WGS sequence"/>
</dbReference>
<proteinExistence type="inferred from homology"/>
<comment type="catalytic activity">
    <reaction evidence="1 5">
        <text>L-alanine = D-alanine</text>
        <dbReference type="Rhea" id="RHEA:20249"/>
        <dbReference type="ChEBI" id="CHEBI:57416"/>
        <dbReference type="ChEBI" id="CHEBI:57972"/>
        <dbReference type="EC" id="5.1.1.1"/>
    </reaction>
</comment>
<dbReference type="Pfam" id="PF00842">
    <property type="entry name" value="Ala_racemase_C"/>
    <property type="match status" value="1"/>
</dbReference>
<sequence>MKASKHRPTVATVDLNAISFNVQQVSRHIPSQALKYAVVKANAYGHGVVAVTKKLATQVDGFCVSNMDEALEIREEGLDHPILILGVVPTETVDLAKKYDIRLTVASLAWLKHLLAEEPDFSGLKVHIKVDSGMGRIGFRKIEEIKEAEGLLLAAGAEIEGIFTHFATADEADDRKFQDQYHFFKEVLAALETLPPIVHASNSATSLWHADTIFTAVRLGDVMYGLNPSGSVLALPYEIKPALSLVSELVHVKQLKAGQDIGYGATYTTEEPQWIGTIPIGYADGWIREMQNFHVLIKGEYCPIVGRVSMDQITVRLPEELPLGTKVTLIGRDGEKEITATEVADYRGTINYEVVCLLSDRIPRDYTGEE</sequence>
<feature type="active site" description="Proton acceptor; specific for L-alanine" evidence="5">
    <location>
        <position position="263"/>
    </location>
</feature>
<comment type="function">
    <text evidence="5">Catalyzes the interconversion of L-alanine and D-alanine. May also act on other amino acids.</text>
</comment>
<feature type="domain" description="Alanine racemase C-terminal" evidence="8">
    <location>
        <begin position="242"/>
        <end position="367"/>
    </location>
</feature>
<dbReference type="SMART" id="SM01005">
    <property type="entry name" value="Ala_racemase_C"/>
    <property type="match status" value="1"/>
</dbReference>
<accession>A0A9X0WMU0</accession>
<dbReference type="SUPFAM" id="SSF51419">
    <property type="entry name" value="PLP-binding barrel"/>
    <property type="match status" value="1"/>
</dbReference>
<feature type="binding site" evidence="5 7">
    <location>
        <position position="310"/>
    </location>
    <ligand>
        <name>substrate</name>
    </ligand>
</feature>
<dbReference type="Pfam" id="PF01168">
    <property type="entry name" value="Ala_racemase_N"/>
    <property type="match status" value="1"/>
</dbReference>
<dbReference type="InterPro" id="IPR000821">
    <property type="entry name" value="Ala_racemase"/>
</dbReference>
<dbReference type="Proteomes" id="UP000676511">
    <property type="component" value="Chromosome"/>
</dbReference>
<organism evidence="9 12">
    <name type="scientific">Streptococcus lactarius</name>
    <dbReference type="NCBI Taxonomy" id="684066"/>
    <lineage>
        <taxon>Bacteria</taxon>
        <taxon>Bacillati</taxon>
        <taxon>Bacillota</taxon>
        <taxon>Bacilli</taxon>
        <taxon>Lactobacillales</taxon>
        <taxon>Streptococcaceae</taxon>
        <taxon>Streptococcus</taxon>
    </lineage>
</organism>
<dbReference type="PANTHER" id="PTHR30511">
    <property type="entry name" value="ALANINE RACEMASE"/>
    <property type="match status" value="1"/>
</dbReference>
<evidence type="ECO:0000256" key="2">
    <source>
        <dbReference type="ARBA" id="ARBA00001933"/>
    </source>
</evidence>
<feature type="active site" description="Proton acceptor; specific for D-alanine" evidence="5">
    <location>
        <position position="40"/>
    </location>
</feature>
<evidence type="ECO:0000313" key="11">
    <source>
        <dbReference type="Proteomes" id="UP000676511"/>
    </source>
</evidence>
<feature type="binding site" evidence="5 7">
    <location>
        <position position="136"/>
    </location>
    <ligand>
        <name>substrate</name>
    </ligand>
</feature>
<dbReference type="InterPro" id="IPR001608">
    <property type="entry name" value="Ala_racemase_N"/>
</dbReference>
<dbReference type="InterPro" id="IPR011079">
    <property type="entry name" value="Ala_racemase_C"/>
</dbReference>
<dbReference type="PANTHER" id="PTHR30511:SF0">
    <property type="entry name" value="ALANINE RACEMASE, CATABOLIC-RELATED"/>
    <property type="match status" value="1"/>
</dbReference>
<protein>
    <recommendedName>
        <fullName evidence="5">Alanine racemase</fullName>
        <ecNumber evidence="5">5.1.1.1</ecNumber>
    </recommendedName>
</protein>
<keyword evidence="3 5" id="KW-0663">Pyridoxal phosphate</keyword>
<dbReference type="PRINTS" id="PR00992">
    <property type="entry name" value="ALARACEMASE"/>
</dbReference>
<dbReference type="EMBL" id="MRXX01000005">
    <property type="protein sequence ID" value="MBK4779428.1"/>
    <property type="molecule type" value="Genomic_DNA"/>
</dbReference>
<name>A0A9X0WMU0_9STRE</name>
<evidence type="ECO:0000313" key="9">
    <source>
        <dbReference type="EMBL" id="MBK4779428.1"/>
    </source>
</evidence>
<dbReference type="NCBIfam" id="TIGR00492">
    <property type="entry name" value="alr"/>
    <property type="match status" value="1"/>
</dbReference>
<comment type="pathway">
    <text evidence="5">Amino-acid biosynthesis; D-alanine biosynthesis; D-alanine from L-alanine: step 1/1.</text>
</comment>
<dbReference type="PROSITE" id="PS00395">
    <property type="entry name" value="ALANINE_RACEMASE"/>
    <property type="match status" value="1"/>
</dbReference>
<dbReference type="GO" id="GO:0008784">
    <property type="term" value="F:alanine racemase activity"/>
    <property type="evidence" value="ECO:0007669"/>
    <property type="project" value="UniProtKB-UniRule"/>
</dbReference>
<dbReference type="AlphaFoldDB" id="A0A9X0WMU0"/>
<keyword evidence="11" id="KW-1185">Reference proteome</keyword>
<comment type="similarity">
    <text evidence="5">Belongs to the alanine racemase family.</text>
</comment>
<dbReference type="HAMAP" id="MF_01201">
    <property type="entry name" value="Ala_racemase"/>
    <property type="match status" value="1"/>
</dbReference>
<dbReference type="GO" id="GO:0009252">
    <property type="term" value="P:peptidoglycan biosynthetic process"/>
    <property type="evidence" value="ECO:0007669"/>
    <property type="project" value="TreeGrafter"/>
</dbReference>
<evidence type="ECO:0000259" key="8">
    <source>
        <dbReference type="SMART" id="SM01005"/>
    </source>
</evidence>
<dbReference type="EMBL" id="CP072329">
    <property type="protein sequence ID" value="QUB38572.1"/>
    <property type="molecule type" value="Genomic_DNA"/>
</dbReference>
<dbReference type="GO" id="GO:0005829">
    <property type="term" value="C:cytosol"/>
    <property type="evidence" value="ECO:0007669"/>
    <property type="project" value="TreeGrafter"/>
</dbReference>
<dbReference type="InterPro" id="IPR029066">
    <property type="entry name" value="PLP-binding_barrel"/>
</dbReference>
<evidence type="ECO:0000256" key="1">
    <source>
        <dbReference type="ARBA" id="ARBA00000316"/>
    </source>
</evidence>
<evidence type="ECO:0000313" key="12">
    <source>
        <dbReference type="Proteomes" id="UP001138780"/>
    </source>
</evidence>
<dbReference type="InterPro" id="IPR020622">
    <property type="entry name" value="Ala_racemase_pyridoxalP-BS"/>
</dbReference>
<gene>
    <name evidence="9" type="ORF">BTU61_04345</name>
    <name evidence="10" type="ORF">J4854_08480</name>
</gene>
<evidence type="ECO:0000256" key="3">
    <source>
        <dbReference type="ARBA" id="ARBA00022898"/>
    </source>
</evidence>
<reference evidence="9" key="1">
    <citation type="submission" date="2016-12" db="EMBL/GenBank/DDBJ databases">
        <title>Draft genome of Streptococcus lactarius CCUG 66490T type strain.</title>
        <authorList>
            <person name="Salva-Serra F."/>
            <person name="Engstrom-Jakobsson H."/>
            <person name="Thorell K."/>
            <person name="Gomila M."/>
            <person name="Gonzales-Siles L."/>
            <person name="Busquets A."/>
            <person name="Jaen-Luchoro D."/>
            <person name="Karlsson R."/>
            <person name="Kristiansson E."/>
            <person name="Moore E."/>
        </authorList>
    </citation>
    <scope>NUCLEOTIDE SEQUENCE</scope>
    <source>
        <strain evidence="9">CCUG 66490</strain>
    </source>
</reference>
<reference evidence="10 11" key="2">
    <citation type="submission" date="2021-03" db="EMBL/GenBank/DDBJ databases">
        <title>Human Oral Microbial Genomes.</title>
        <authorList>
            <person name="Johnston C.D."/>
            <person name="Chen T."/>
            <person name="Dewhirst F.E."/>
        </authorList>
    </citation>
    <scope>NUCLEOTIDE SEQUENCE [LARGE SCALE GENOMIC DNA]</scope>
    <source>
        <strain evidence="10 11">CCUG 66490</strain>
    </source>
</reference>